<accession>A0A8K0TLD5</accession>
<dbReference type="OrthoDB" id="3029913at2759"/>
<dbReference type="AlphaFoldDB" id="A0A8K0TLD5"/>
<evidence type="ECO:0000313" key="3">
    <source>
        <dbReference type="Proteomes" id="UP000813385"/>
    </source>
</evidence>
<feature type="compositionally biased region" description="Polar residues" evidence="1">
    <location>
        <begin position="796"/>
        <end position="805"/>
    </location>
</feature>
<protein>
    <submittedName>
        <fullName evidence="2">Uncharacterized protein</fullName>
    </submittedName>
</protein>
<sequence length="1203" mass="130238">MPRPYTRYPCGIYGPRNLVKRQARKVKRRLLAAAGQPLEDEPPILPPGYEQLFSFYTPALEAGEYTITLKQEVNSTATGDPTLTLPVPGQPAVTQQFEVVAPRFSLPAEAVHGSFPPQGYGALANTLPHVVLADPHLPWARIASNSPAPGSPEYMRNRVPWLALLVFTADELTLTADQLNGDSSLFKNTTPAVTPITQSQTCTVSVAVSDVPKILSTISPITGLKGEPSDDKSTGIIMVPTALFAELFSSYDDNGAPVKQTAPDVSRYKYLSHARDINTTGMADAGVEDNGVFGIVVSHRTGPLSNTRPQPVVAHLVSIEGVEFNFNGQWPIDSTKYQYVAMSSLYSWNFVTLPEGSFNVATSLQNLGTGVNLLRAPDATINGVDASTPVGVRLKQRLTDGYTMTKYRAPTGELTAAIYRGPFTPTLVPYPLMPGSAQGQAGSTWLSNSGIDLQIMDPEVGIMDVTYAVAWQLGRTLAVADSVFTTALGKLRTTIYESAMNAAKAEILQQQGAYKSRQDTVASVAAGMPDLLTLHKNLKGLHPPQGSMSDRWRRRQPEDLDLSYHGPLIQKSFQRHANAVGERLTLSSDGDRTAKYDEQNTPASTSWMVVLTWVLDKMFLYNIPAQYLIIDPSYLPAESLRFFHVDRNWTDALIDGALSIGNNLLDIDTVRATIHKMISEHLYPSPPVTPMPQYPLYGFLMRSEVVTQFPDLKVSVQLKTTTDAAPMLRHENLDVSRGVMICLLDQVPSDAGLQSITFTQPPHQQSFIAGASLDSQQISTWYKHIFTLKDQPPNPATWTSFSWRNPAQPAPTTAPTAGPGQAKSGASPPGDAPHASSVFVWGTNATNPEIRTLIPGAWATDVNGVLNFYSTNPQDPQNPFYYDDVPNAALAGVQLNNPIYRLVVGAQTPSPQGTTPSSEAFSIVDFPRSDKSALSPTGVMFPEQIGASGMEGQAMLAHRPKTKIQRNRLSTKRPGPRVGDGFELGRGHGAPMCPPPYSRPGRGAGRGPLFGRPAKPGDALGPAGAPQYTVSIFPSNNNPANPGIPVGTGIPLDLVVSIVQKNPTATAGYADPAAGGAPPTYPLQAFMIVFQLAAGDKTRKDTCLLNNYQGPGPFMLSNLRFNALAQNQYDPDFGECLALRVLPRSTTGAAVPAMCTEMSFMLPVCRVLPHDITQRIPVWITPTYEGFEPTTLEDWTILKFPQK</sequence>
<organism evidence="2 3">
    <name type="scientific">Plectosphaerella cucumerina</name>
    <dbReference type="NCBI Taxonomy" id="40658"/>
    <lineage>
        <taxon>Eukaryota</taxon>
        <taxon>Fungi</taxon>
        <taxon>Dikarya</taxon>
        <taxon>Ascomycota</taxon>
        <taxon>Pezizomycotina</taxon>
        <taxon>Sordariomycetes</taxon>
        <taxon>Hypocreomycetidae</taxon>
        <taxon>Glomerellales</taxon>
        <taxon>Plectosphaerellaceae</taxon>
        <taxon>Plectosphaerella</taxon>
    </lineage>
</organism>
<feature type="compositionally biased region" description="Basic residues" evidence="1">
    <location>
        <begin position="966"/>
        <end position="975"/>
    </location>
</feature>
<feature type="region of interest" description="Disordered" evidence="1">
    <location>
        <begin position="796"/>
        <end position="838"/>
    </location>
</feature>
<keyword evidence="3" id="KW-1185">Reference proteome</keyword>
<evidence type="ECO:0000313" key="2">
    <source>
        <dbReference type="EMBL" id="KAH7374484.1"/>
    </source>
</evidence>
<feature type="region of interest" description="Disordered" evidence="1">
    <location>
        <begin position="966"/>
        <end position="1023"/>
    </location>
</feature>
<dbReference type="EMBL" id="JAGPXD010000001">
    <property type="protein sequence ID" value="KAH7374484.1"/>
    <property type="molecule type" value="Genomic_DNA"/>
</dbReference>
<dbReference type="Proteomes" id="UP000813385">
    <property type="component" value="Unassembled WGS sequence"/>
</dbReference>
<comment type="caution">
    <text evidence="2">The sequence shown here is derived from an EMBL/GenBank/DDBJ whole genome shotgun (WGS) entry which is preliminary data.</text>
</comment>
<gene>
    <name evidence="2" type="ORF">B0T11DRAFT_334067</name>
</gene>
<feature type="compositionally biased region" description="Low complexity" evidence="1">
    <location>
        <begin position="806"/>
        <end position="822"/>
    </location>
</feature>
<reference evidence="2" key="1">
    <citation type="journal article" date="2021" name="Nat. Commun.">
        <title>Genetic determinants of endophytism in the Arabidopsis root mycobiome.</title>
        <authorList>
            <person name="Mesny F."/>
            <person name="Miyauchi S."/>
            <person name="Thiergart T."/>
            <person name="Pickel B."/>
            <person name="Atanasova L."/>
            <person name="Karlsson M."/>
            <person name="Huettel B."/>
            <person name="Barry K.W."/>
            <person name="Haridas S."/>
            <person name="Chen C."/>
            <person name="Bauer D."/>
            <person name="Andreopoulos W."/>
            <person name="Pangilinan J."/>
            <person name="LaButti K."/>
            <person name="Riley R."/>
            <person name="Lipzen A."/>
            <person name="Clum A."/>
            <person name="Drula E."/>
            <person name="Henrissat B."/>
            <person name="Kohler A."/>
            <person name="Grigoriev I.V."/>
            <person name="Martin F.M."/>
            <person name="Hacquard S."/>
        </authorList>
    </citation>
    <scope>NUCLEOTIDE SEQUENCE</scope>
    <source>
        <strain evidence="2">MPI-CAGE-AT-0016</strain>
    </source>
</reference>
<proteinExistence type="predicted"/>
<evidence type="ECO:0000256" key="1">
    <source>
        <dbReference type="SAM" id="MobiDB-lite"/>
    </source>
</evidence>
<name>A0A8K0TLD5_9PEZI</name>